<evidence type="ECO:0000313" key="2">
    <source>
        <dbReference type="Proteomes" id="UP000053825"/>
    </source>
</evidence>
<dbReference type="InterPro" id="IPR052709">
    <property type="entry name" value="Transposase-MT_Hybrid"/>
</dbReference>
<keyword evidence="1" id="KW-0808">Transferase</keyword>
<dbReference type="STRING" id="597456.A0A0L7QJP4"/>
<feature type="non-terminal residue" evidence="1">
    <location>
        <position position="1"/>
    </location>
</feature>
<dbReference type="GO" id="GO:0003676">
    <property type="term" value="F:nucleic acid binding"/>
    <property type="evidence" value="ECO:0007669"/>
    <property type="project" value="InterPro"/>
</dbReference>
<evidence type="ECO:0000313" key="1">
    <source>
        <dbReference type="EMBL" id="KOC58776.1"/>
    </source>
</evidence>
<sequence length="59" mass="6876">PGYFPDLVPTDFHIFRSLQNSLAGKNLNNFRAIKRAVSSAFSDESEDFYERRITQVPRR</sequence>
<dbReference type="InterPro" id="IPR036397">
    <property type="entry name" value="RNaseH_sf"/>
</dbReference>
<dbReference type="Proteomes" id="UP000053825">
    <property type="component" value="Unassembled WGS sequence"/>
</dbReference>
<dbReference type="AlphaFoldDB" id="A0A0L7QJP4"/>
<accession>A0A0L7QJP4</accession>
<dbReference type="PANTHER" id="PTHR46060:SF3">
    <property type="entry name" value="PROTEIN GVQW3"/>
    <property type="match status" value="1"/>
</dbReference>
<reference evidence="2" key="1">
    <citation type="submission" date="2015-07" db="EMBL/GenBank/DDBJ databases">
        <title>The genome of Habropoda laboriosa.</title>
        <authorList>
            <person name="Pan H."/>
            <person name="Kapheim K."/>
        </authorList>
    </citation>
    <scope>NUCLEOTIDE SEQUENCE [LARGE SCALE GENOMIC DNA]</scope>
</reference>
<proteinExistence type="predicted"/>
<dbReference type="PANTHER" id="PTHR46060">
    <property type="entry name" value="MARINER MOS1 TRANSPOSASE-LIKE PROTEIN"/>
    <property type="match status" value="1"/>
</dbReference>
<protein>
    <submittedName>
        <fullName evidence="1">Histone-lysine N-methyltransferase SETMAR</fullName>
    </submittedName>
</protein>
<organism evidence="1 2">
    <name type="scientific">Habropoda laboriosa</name>
    <dbReference type="NCBI Taxonomy" id="597456"/>
    <lineage>
        <taxon>Eukaryota</taxon>
        <taxon>Metazoa</taxon>
        <taxon>Ecdysozoa</taxon>
        <taxon>Arthropoda</taxon>
        <taxon>Hexapoda</taxon>
        <taxon>Insecta</taxon>
        <taxon>Pterygota</taxon>
        <taxon>Neoptera</taxon>
        <taxon>Endopterygota</taxon>
        <taxon>Hymenoptera</taxon>
        <taxon>Apocrita</taxon>
        <taxon>Aculeata</taxon>
        <taxon>Apoidea</taxon>
        <taxon>Anthophila</taxon>
        <taxon>Apidae</taxon>
        <taxon>Habropoda</taxon>
    </lineage>
</organism>
<keyword evidence="2" id="KW-1185">Reference proteome</keyword>
<keyword evidence="1" id="KW-0489">Methyltransferase</keyword>
<dbReference type="Gene3D" id="3.30.420.10">
    <property type="entry name" value="Ribonuclease H-like superfamily/Ribonuclease H"/>
    <property type="match status" value="1"/>
</dbReference>
<comment type="caution">
    <text evidence="1">The sequence shown here is derived from an EMBL/GenBank/DDBJ whole genome shotgun (WGS) entry which is preliminary data.</text>
</comment>
<dbReference type="EMBL" id="LHQN01049206">
    <property type="protein sequence ID" value="KOC58776.1"/>
    <property type="molecule type" value="Genomic_DNA"/>
</dbReference>
<name>A0A0L7QJP4_9HYME</name>
<dbReference type="GO" id="GO:0032259">
    <property type="term" value="P:methylation"/>
    <property type="evidence" value="ECO:0007669"/>
    <property type="project" value="UniProtKB-KW"/>
</dbReference>
<dbReference type="GO" id="GO:0008168">
    <property type="term" value="F:methyltransferase activity"/>
    <property type="evidence" value="ECO:0007669"/>
    <property type="project" value="UniProtKB-KW"/>
</dbReference>
<gene>
    <name evidence="1" type="ORF">WH47_00023</name>
</gene>